<evidence type="ECO:0000313" key="1">
    <source>
        <dbReference type="EMBL" id="CAD8338431.1"/>
    </source>
</evidence>
<name>A0A7R9ZQ30_9STRA</name>
<reference evidence="1" key="1">
    <citation type="submission" date="2021-01" db="EMBL/GenBank/DDBJ databases">
        <authorList>
            <person name="Corre E."/>
            <person name="Pelletier E."/>
            <person name="Niang G."/>
            <person name="Scheremetjew M."/>
            <person name="Finn R."/>
            <person name="Kale V."/>
            <person name="Holt S."/>
            <person name="Cochrane G."/>
            <person name="Meng A."/>
            <person name="Brown T."/>
            <person name="Cohen L."/>
        </authorList>
    </citation>
    <scope>NUCLEOTIDE SEQUENCE</scope>
    <source>
        <strain evidence="1">CCMP3328</strain>
    </source>
</reference>
<proteinExistence type="predicted"/>
<gene>
    <name evidence="1" type="ORF">CAUS1442_LOCUS10560</name>
</gene>
<organism evidence="1">
    <name type="scientific">Craspedostauros australis</name>
    <dbReference type="NCBI Taxonomy" id="1486917"/>
    <lineage>
        <taxon>Eukaryota</taxon>
        <taxon>Sar</taxon>
        <taxon>Stramenopiles</taxon>
        <taxon>Ochrophyta</taxon>
        <taxon>Bacillariophyta</taxon>
        <taxon>Bacillariophyceae</taxon>
        <taxon>Bacillariophycidae</taxon>
        <taxon>Naviculales</taxon>
        <taxon>Naviculaceae</taxon>
        <taxon>Craspedostauros</taxon>
    </lineage>
</organism>
<protein>
    <submittedName>
        <fullName evidence="1">Uncharacterized protein</fullName>
    </submittedName>
</protein>
<dbReference type="AlphaFoldDB" id="A0A7R9ZQ30"/>
<dbReference type="EMBL" id="HBEF01016928">
    <property type="protein sequence ID" value="CAD8338431.1"/>
    <property type="molecule type" value="Transcribed_RNA"/>
</dbReference>
<sequence length="102" mass="11382">MAHMEDDDETQINGIVYVGYGVDSKPKGTKAERDVWWATCKALNAMPVRITAFHYCYQGGLMKPLVGLVAWGLSPITRCRIQAVCGKSIHPCMPTCIHVWML</sequence>
<accession>A0A7R9ZQ30</accession>